<dbReference type="InterPro" id="IPR018122">
    <property type="entry name" value="TF_fork_head_CS_1"/>
</dbReference>
<name>A0A8X6TZX0_NEPPI</name>
<dbReference type="GO" id="GO:0000978">
    <property type="term" value="F:RNA polymerase II cis-regulatory region sequence-specific DNA binding"/>
    <property type="evidence" value="ECO:0007669"/>
    <property type="project" value="TreeGrafter"/>
</dbReference>
<keyword evidence="2 4" id="KW-0238">DNA-binding</keyword>
<dbReference type="GO" id="GO:0030154">
    <property type="term" value="P:cell differentiation"/>
    <property type="evidence" value="ECO:0007669"/>
    <property type="project" value="TreeGrafter"/>
</dbReference>
<dbReference type="PROSITE" id="PS00657">
    <property type="entry name" value="FORK_HEAD_1"/>
    <property type="match status" value="1"/>
</dbReference>
<evidence type="ECO:0000313" key="8">
    <source>
        <dbReference type="Proteomes" id="UP000887013"/>
    </source>
</evidence>
<proteinExistence type="predicted"/>
<feature type="DNA-binding region" description="Fork-head" evidence="4">
    <location>
        <begin position="109"/>
        <end position="203"/>
    </location>
</feature>
<dbReference type="InterPro" id="IPR036388">
    <property type="entry name" value="WH-like_DNA-bd_sf"/>
</dbReference>
<dbReference type="EMBL" id="BMAW01019557">
    <property type="protein sequence ID" value="GFT63995.1"/>
    <property type="molecule type" value="Genomic_DNA"/>
</dbReference>
<dbReference type="GO" id="GO:0000981">
    <property type="term" value="F:DNA-binding transcription factor activity, RNA polymerase II-specific"/>
    <property type="evidence" value="ECO:0007669"/>
    <property type="project" value="TreeGrafter"/>
</dbReference>
<dbReference type="Proteomes" id="UP000887013">
    <property type="component" value="Unassembled WGS sequence"/>
</dbReference>
<feature type="domain" description="Fork-head" evidence="6">
    <location>
        <begin position="109"/>
        <end position="203"/>
    </location>
</feature>
<dbReference type="FunFam" id="1.10.10.10:FF:000042">
    <property type="entry name" value="hepatocyte nuclear factor 3-beta"/>
    <property type="match status" value="1"/>
</dbReference>
<accession>A0A8X6TZX0</accession>
<dbReference type="AlphaFoldDB" id="A0A8X6TZX0"/>
<organism evidence="7 8">
    <name type="scientific">Nephila pilipes</name>
    <name type="common">Giant wood spider</name>
    <name type="synonym">Nephila maculata</name>
    <dbReference type="NCBI Taxonomy" id="299642"/>
    <lineage>
        <taxon>Eukaryota</taxon>
        <taxon>Metazoa</taxon>
        <taxon>Ecdysozoa</taxon>
        <taxon>Arthropoda</taxon>
        <taxon>Chelicerata</taxon>
        <taxon>Arachnida</taxon>
        <taxon>Araneae</taxon>
        <taxon>Araneomorphae</taxon>
        <taxon>Entelegynae</taxon>
        <taxon>Araneoidea</taxon>
        <taxon>Nephilidae</taxon>
        <taxon>Nephila</taxon>
    </lineage>
</organism>
<evidence type="ECO:0000259" key="6">
    <source>
        <dbReference type="PROSITE" id="PS50039"/>
    </source>
</evidence>
<dbReference type="GO" id="GO:0005634">
    <property type="term" value="C:nucleus"/>
    <property type="evidence" value="ECO:0007669"/>
    <property type="project" value="UniProtKB-SubCell"/>
</dbReference>
<dbReference type="OrthoDB" id="5954824at2759"/>
<sequence>MNCALNMQPGTYMNSTSMHVPISYPPSTLGGGLMSHQNLGAVAPSGMSQPLPPIGGITPINPNGVSCSNVPSLMNPDYSMHNPVDLNFAMYQKARVEKIRRSQYNPHTKPPYSYISLISMAITNSPTGMMTLSEIYQYIMDSFPYYRDNQQRWQNSIRHSLSFNDCFIKVPRGQDKPGKGNFWCLHPESTNMFDNGCFLRRQKRFKCKKKEAQRQSQKSRKQGEGEPPVRSEINNTTMTNPSEQPSKSSEMPQLPPTNPMHLINGYQQLCHTSVPSTNSLPDTTKNPDCNKQESNYPYLKFPESCAFVDNLIDAMDILKNGNDLTNLQALPLKNDLGNVYSATNHPFSINNLISQVSQIDARMERYYEMPPPSYSSYNASNESMSYYHTPTFYSVSQPVATTNAVC</sequence>
<gene>
    <name evidence="7" type="primary">foxa1-a</name>
    <name evidence="7" type="ORF">NPIL_530671</name>
</gene>
<evidence type="ECO:0000313" key="7">
    <source>
        <dbReference type="EMBL" id="GFT63995.1"/>
    </source>
</evidence>
<keyword evidence="8" id="KW-1185">Reference proteome</keyword>
<evidence type="ECO:0000256" key="4">
    <source>
        <dbReference type="PROSITE-ProRule" id="PRU00089"/>
    </source>
</evidence>
<keyword evidence="3 4" id="KW-0539">Nucleus</keyword>
<dbReference type="SMART" id="SM00339">
    <property type="entry name" value="FH"/>
    <property type="match status" value="1"/>
</dbReference>
<comment type="subcellular location">
    <subcellularLocation>
        <location evidence="1 4">Nucleus</location>
    </subcellularLocation>
</comment>
<dbReference type="SUPFAM" id="SSF46785">
    <property type="entry name" value="Winged helix' DNA-binding domain"/>
    <property type="match status" value="1"/>
</dbReference>
<dbReference type="InterPro" id="IPR050211">
    <property type="entry name" value="FOX_domain-containing"/>
</dbReference>
<dbReference type="PANTHER" id="PTHR11829:SF380">
    <property type="entry name" value="PROTEIN FORK HEAD"/>
    <property type="match status" value="1"/>
</dbReference>
<comment type="caution">
    <text evidence="7">The sequence shown here is derived from an EMBL/GenBank/DDBJ whole genome shotgun (WGS) entry which is preliminary data.</text>
</comment>
<dbReference type="InterPro" id="IPR001766">
    <property type="entry name" value="Fork_head_dom"/>
</dbReference>
<feature type="compositionally biased region" description="Polar residues" evidence="5">
    <location>
        <begin position="232"/>
        <end position="251"/>
    </location>
</feature>
<reference evidence="7" key="1">
    <citation type="submission" date="2020-08" db="EMBL/GenBank/DDBJ databases">
        <title>Multicomponent nature underlies the extraordinary mechanical properties of spider dragline silk.</title>
        <authorList>
            <person name="Kono N."/>
            <person name="Nakamura H."/>
            <person name="Mori M."/>
            <person name="Yoshida Y."/>
            <person name="Ohtoshi R."/>
            <person name="Malay A.D."/>
            <person name="Moran D.A.P."/>
            <person name="Tomita M."/>
            <person name="Numata K."/>
            <person name="Arakawa K."/>
        </authorList>
    </citation>
    <scope>NUCLEOTIDE SEQUENCE</scope>
</reference>
<dbReference type="Gene3D" id="1.10.10.10">
    <property type="entry name" value="Winged helix-like DNA-binding domain superfamily/Winged helix DNA-binding domain"/>
    <property type="match status" value="1"/>
</dbReference>
<dbReference type="PROSITE" id="PS00658">
    <property type="entry name" value="FORK_HEAD_2"/>
    <property type="match status" value="1"/>
</dbReference>
<evidence type="ECO:0000256" key="1">
    <source>
        <dbReference type="ARBA" id="ARBA00004123"/>
    </source>
</evidence>
<evidence type="ECO:0000256" key="2">
    <source>
        <dbReference type="ARBA" id="ARBA00023125"/>
    </source>
</evidence>
<evidence type="ECO:0000256" key="5">
    <source>
        <dbReference type="SAM" id="MobiDB-lite"/>
    </source>
</evidence>
<dbReference type="PRINTS" id="PR00053">
    <property type="entry name" value="FORKHEAD"/>
</dbReference>
<dbReference type="InterPro" id="IPR030456">
    <property type="entry name" value="TF_fork_head_CS_2"/>
</dbReference>
<dbReference type="PROSITE" id="PS50039">
    <property type="entry name" value="FORK_HEAD_3"/>
    <property type="match status" value="1"/>
</dbReference>
<protein>
    <submittedName>
        <fullName evidence="7">Forkhead box protein A1-A</fullName>
    </submittedName>
</protein>
<feature type="region of interest" description="Disordered" evidence="5">
    <location>
        <begin position="208"/>
        <end position="262"/>
    </location>
</feature>
<dbReference type="GO" id="GO:0009653">
    <property type="term" value="P:anatomical structure morphogenesis"/>
    <property type="evidence" value="ECO:0007669"/>
    <property type="project" value="TreeGrafter"/>
</dbReference>
<evidence type="ECO:0000256" key="3">
    <source>
        <dbReference type="ARBA" id="ARBA00023242"/>
    </source>
</evidence>
<dbReference type="PANTHER" id="PTHR11829">
    <property type="entry name" value="FORKHEAD BOX PROTEIN"/>
    <property type="match status" value="1"/>
</dbReference>
<dbReference type="Pfam" id="PF00250">
    <property type="entry name" value="Forkhead"/>
    <property type="match status" value="1"/>
</dbReference>
<dbReference type="InterPro" id="IPR036390">
    <property type="entry name" value="WH_DNA-bd_sf"/>
</dbReference>